<dbReference type="Pfam" id="PF01569">
    <property type="entry name" value="PAP2"/>
    <property type="match status" value="1"/>
</dbReference>
<dbReference type="EMBL" id="DWWM01000040">
    <property type="protein sequence ID" value="HJC36662.1"/>
    <property type="molecule type" value="Genomic_DNA"/>
</dbReference>
<feature type="transmembrane region" description="Helical" evidence="1">
    <location>
        <begin position="160"/>
        <end position="179"/>
    </location>
</feature>
<dbReference type="AlphaFoldDB" id="A0A9D2NQK7"/>
<reference evidence="3" key="2">
    <citation type="submission" date="2021-04" db="EMBL/GenBank/DDBJ databases">
        <authorList>
            <person name="Gilroy R."/>
        </authorList>
    </citation>
    <scope>NUCLEOTIDE SEQUENCE</scope>
    <source>
        <strain evidence="3">CHK187-11901</strain>
    </source>
</reference>
<reference evidence="3" key="1">
    <citation type="journal article" date="2021" name="PeerJ">
        <title>Extensive microbial diversity within the chicken gut microbiome revealed by metagenomics and culture.</title>
        <authorList>
            <person name="Gilroy R."/>
            <person name="Ravi A."/>
            <person name="Getino M."/>
            <person name="Pursley I."/>
            <person name="Horton D.L."/>
            <person name="Alikhan N.F."/>
            <person name="Baker D."/>
            <person name="Gharbi K."/>
            <person name="Hall N."/>
            <person name="Watson M."/>
            <person name="Adriaenssens E.M."/>
            <person name="Foster-Nyarko E."/>
            <person name="Jarju S."/>
            <person name="Secka A."/>
            <person name="Antonio M."/>
            <person name="Oren A."/>
            <person name="Chaudhuri R.R."/>
            <person name="La Ragione R."/>
            <person name="Hildebrand F."/>
            <person name="Pallen M.J."/>
        </authorList>
    </citation>
    <scope>NUCLEOTIDE SEQUENCE</scope>
    <source>
        <strain evidence="3">CHK187-11901</strain>
    </source>
</reference>
<keyword evidence="1" id="KW-0812">Transmembrane</keyword>
<feature type="transmembrane region" description="Helical" evidence="1">
    <location>
        <begin position="136"/>
        <end position="153"/>
    </location>
</feature>
<dbReference type="InterPro" id="IPR000326">
    <property type="entry name" value="PAP2/HPO"/>
</dbReference>
<evidence type="ECO:0000256" key="1">
    <source>
        <dbReference type="SAM" id="Phobius"/>
    </source>
</evidence>
<comment type="caution">
    <text evidence="3">The sequence shown here is derived from an EMBL/GenBank/DDBJ whole genome shotgun (WGS) entry which is preliminary data.</text>
</comment>
<evidence type="ECO:0000313" key="4">
    <source>
        <dbReference type="Proteomes" id="UP000823896"/>
    </source>
</evidence>
<feature type="transmembrane region" description="Helical" evidence="1">
    <location>
        <begin position="185"/>
        <end position="203"/>
    </location>
</feature>
<sequence>MIRGLLSWVKAHPYSLWVLYYIPYLICFILLEHFSEPRFIIHCPLDDMIPFCEYFIIPYLTWFPLMFLSLLYFLLKDKETFIDLCFFMFTGMSISLFIYLILPNGLDLRVDIASNNIFAWMVRMIQSVDDPTNVCPSIHVASTLAIMMAVLRYRKFRHPLIAKGTVSLAAIGIILSTMFLKQHSFVDVAAGIALSLIMYVVTYHTGWKKLFQRTPLRILVS</sequence>
<feature type="transmembrane region" description="Helical" evidence="1">
    <location>
        <begin position="54"/>
        <end position="74"/>
    </location>
</feature>
<protein>
    <submittedName>
        <fullName evidence="3">Phosphatase PAP2 family protein</fullName>
    </submittedName>
</protein>
<feature type="transmembrane region" description="Helical" evidence="1">
    <location>
        <begin position="12"/>
        <end position="34"/>
    </location>
</feature>
<feature type="transmembrane region" description="Helical" evidence="1">
    <location>
        <begin position="81"/>
        <end position="102"/>
    </location>
</feature>
<name>A0A9D2NQK7_9FIRM</name>
<dbReference type="Gene3D" id="1.20.144.10">
    <property type="entry name" value="Phosphatidic acid phosphatase type 2/haloperoxidase"/>
    <property type="match status" value="1"/>
</dbReference>
<feature type="domain" description="Phosphatidic acid phosphatase type 2/haloperoxidase" evidence="2">
    <location>
        <begin position="133"/>
        <end position="209"/>
    </location>
</feature>
<accession>A0A9D2NQK7</accession>
<proteinExistence type="predicted"/>
<evidence type="ECO:0000313" key="3">
    <source>
        <dbReference type="EMBL" id="HJC36662.1"/>
    </source>
</evidence>
<keyword evidence="1" id="KW-0472">Membrane</keyword>
<keyword evidence="1" id="KW-1133">Transmembrane helix</keyword>
<evidence type="ECO:0000259" key="2">
    <source>
        <dbReference type="Pfam" id="PF01569"/>
    </source>
</evidence>
<organism evidence="3 4">
    <name type="scientific">Candidatus Merdibacter merdavium</name>
    <dbReference type="NCBI Taxonomy" id="2838692"/>
    <lineage>
        <taxon>Bacteria</taxon>
        <taxon>Bacillati</taxon>
        <taxon>Bacillota</taxon>
        <taxon>Erysipelotrichia</taxon>
        <taxon>Erysipelotrichales</taxon>
        <taxon>Erysipelotrichaceae</taxon>
        <taxon>Merdibacter</taxon>
    </lineage>
</organism>
<dbReference type="Proteomes" id="UP000823896">
    <property type="component" value="Unassembled WGS sequence"/>
</dbReference>
<gene>
    <name evidence="3" type="ORF">H9702_05980</name>
</gene>